<dbReference type="GO" id="GO:0043565">
    <property type="term" value="F:sequence-specific DNA binding"/>
    <property type="evidence" value="ECO:0007669"/>
    <property type="project" value="InterPro"/>
</dbReference>
<accession>A0A921HWQ1</accession>
<sequence>MKNLAEDVHGWLSKGMPAGGKVEVASYGHEIVMARLEGEAMKWALDIPDDGYHISLLMIGGELHLTLNGDRMGFVSPVYIDFIDSNRWENVHMDGCLKAYLLVVERNFFHEVTVKLRSRISEKMMEYVRSPFVLLEQEEAERLGELSSVLFGVMLGGNDVFHRELLQSLLSSCQCELWNTIFRRHESVYGAEESYHWGDTVSHFLYLVHTFCCERHEVNWYCEQLGVSVNALNAALKRLYGKTARSIIDELLLTEAKVALRNPGYSVQDVSDQLCFSDQSAFGKFFKRCCGVSPALFRRELEKEKTPQ</sequence>
<dbReference type="Gene3D" id="1.10.10.60">
    <property type="entry name" value="Homeodomain-like"/>
    <property type="match status" value="1"/>
</dbReference>
<dbReference type="PROSITE" id="PS01124">
    <property type="entry name" value="HTH_ARAC_FAMILY_2"/>
    <property type="match status" value="1"/>
</dbReference>
<dbReference type="RefSeq" id="WP_022020676.1">
    <property type="nucleotide sequence ID" value="NZ_DYVX01000062.1"/>
</dbReference>
<evidence type="ECO:0000256" key="2">
    <source>
        <dbReference type="ARBA" id="ARBA00023125"/>
    </source>
</evidence>
<evidence type="ECO:0000256" key="3">
    <source>
        <dbReference type="ARBA" id="ARBA00023163"/>
    </source>
</evidence>
<evidence type="ECO:0000259" key="4">
    <source>
        <dbReference type="PROSITE" id="PS01124"/>
    </source>
</evidence>
<dbReference type="GO" id="GO:0003700">
    <property type="term" value="F:DNA-binding transcription factor activity"/>
    <property type="evidence" value="ECO:0007669"/>
    <property type="project" value="InterPro"/>
</dbReference>
<dbReference type="PANTHER" id="PTHR43280">
    <property type="entry name" value="ARAC-FAMILY TRANSCRIPTIONAL REGULATOR"/>
    <property type="match status" value="1"/>
</dbReference>
<reference evidence="5" key="1">
    <citation type="journal article" date="2021" name="PeerJ">
        <title>Extensive microbial diversity within the chicken gut microbiome revealed by metagenomics and culture.</title>
        <authorList>
            <person name="Gilroy R."/>
            <person name="Ravi A."/>
            <person name="Getino M."/>
            <person name="Pursley I."/>
            <person name="Horton D.L."/>
            <person name="Alikhan N.F."/>
            <person name="Baker D."/>
            <person name="Gharbi K."/>
            <person name="Hall N."/>
            <person name="Watson M."/>
            <person name="Adriaenssens E.M."/>
            <person name="Foster-Nyarko E."/>
            <person name="Jarju S."/>
            <person name="Secka A."/>
            <person name="Antonio M."/>
            <person name="Oren A."/>
            <person name="Chaudhuri R.R."/>
            <person name="La Ragione R."/>
            <person name="Hildebrand F."/>
            <person name="Pallen M.J."/>
        </authorList>
    </citation>
    <scope>NUCLEOTIDE SEQUENCE</scope>
    <source>
        <strain evidence="5">CHK55-1828</strain>
    </source>
</reference>
<dbReference type="PANTHER" id="PTHR43280:SF32">
    <property type="entry name" value="TRANSCRIPTIONAL REGULATORY PROTEIN"/>
    <property type="match status" value="1"/>
</dbReference>
<evidence type="ECO:0000313" key="5">
    <source>
        <dbReference type="EMBL" id="HJF92296.1"/>
    </source>
</evidence>
<dbReference type="SMART" id="SM00342">
    <property type="entry name" value="HTH_ARAC"/>
    <property type="match status" value="1"/>
</dbReference>
<dbReference type="AlphaFoldDB" id="A0A921HWQ1"/>
<dbReference type="InterPro" id="IPR009057">
    <property type="entry name" value="Homeodomain-like_sf"/>
</dbReference>
<name>A0A921HWQ1_9BACT</name>
<keyword evidence="1" id="KW-0805">Transcription regulation</keyword>
<reference evidence="5" key="2">
    <citation type="submission" date="2021-09" db="EMBL/GenBank/DDBJ databases">
        <authorList>
            <person name="Gilroy R."/>
        </authorList>
    </citation>
    <scope>NUCLEOTIDE SEQUENCE</scope>
    <source>
        <strain evidence="5">CHK55-1828</strain>
    </source>
</reference>
<keyword evidence="3" id="KW-0804">Transcription</keyword>
<dbReference type="SUPFAM" id="SSF46689">
    <property type="entry name" value="Homeodomain-like"/>
    <property type="match status" value="1"/>
</dbReference>
<proteinExistence type="predicted"/>
<gene>
    <name evidence="5" type="ORF">K8W02_07925</name>
</gene>
<feature type="domain" description="HTH araC/xylS-type" evidence="4">
    <location>
        <begin position="223"/>
        <end position="300"/>
    </location>
</feature>
<comment type="caution">
    <text evidence="5">The sequence shown here is derived from an EMBL/GenBank/DDBJ whole genome shotgun (WGS) entry which is preliminary data.</text>
</comment>
<dbReference type="Proteomes" id="UP000717835">
    <property type="component" value="Unassembled WGS sequence"/>
</dbReference>
<evidence type="ECO:0000313" key="6">
    <source>
        <dbReference type="Proteomes" id="UP000717835"/>
    </source>
</evidence>
<evidence type="ECO:0000256" key="1">
    <source>
        <dbReference type="ARBA" id="ARBA00023015"/>
    </source>
</evidence>
<protein>
    <submittedName>
        <fullName evidence="5">Helix-turn-helix transcriptional regulator</fullName>
    </submittedName>
</protein>
<dbReference type="InterPro" id="IPR018060">
    <property type="entry name" value="HTH_AraC"/>
</dbReference>
<keyword evidence="2" id="KW-0238">DNA-binding</keyword>
<dbReference type="Pfam" id="PF12833">
    <property type="entry name" value="HTH_18"/>
    <property type="match status" value="1"/>
</dbReference>
<organism evidence="5 6">
    <name type="scientific">Mediterranea massiliensis</name>
    <dbReference type="NCBI Taxonomy" id="1841865"/>
    <lineage>
        <taxon>Bacteria</taxon>
        <taxon>Pseudomonadati</taxon>
        <taxon>Bacteroidota</taxon>
        <taxon>Bacteroidia</taxon>
        <taxon>Bacteroidales</taxon>
        <taxon>Bacteroidaceae</taxon>
        <taxon>Mediterranea</taxon>
    </lineage>
</organism>
<dbReference type="EMBL" id="DYVX01000062">
    <property type="protein sequence ID" value="HJF92296.1"/>
    <property type="molecule type" value="Genomic_DNA"/>
</dbReference>